<dbReference type="OrthoDB" id="2456338at2"/>
<dbReference type="KEGG" id="aqt:FN924_00080"/>
<feature type="chain" id="PRO_5039275688" description="YceI family protein" evidence="1">
    <location>
        <begin position="20"/>
        <end position="210"/>
    </location>
</feature>
<dbReference type="Proteomes" id="UP000315215">
    <property type="component" value="Chromosome"/>
</dbReference>
<reference evidence="2 3" key="1">
    <citation type="submission" date="2019-07" db="EMBL/GenBank/DDBJ databases">
        <authorList>
            <person name="Li J."/>
        </authorList>
    </citation>
    <scope>NUCLEOTIDE SEQUENCE [LARGE SCALE GENOMIC DNA]</scope>
    <source>
        <strain evidence="2 3">TKL69</strain>
    </source>
</reference>
<name>A0A516KBL2_9BACI</name>
<protein>
    <recommendedName>
        <fullName evidence="4">YceI family protein</fullName>
    </recommendedName>
</protein>
<dbReference type="PROSITE" id="PS51257">
    <property type="entry name" value="PROKAR_LIPOPROTEIN"/>
    <property type="match status" value="1"/>
</dbReference>
<gene>
    <name evidence="2" type="ORF">FN924_00080</name>
</gene>
<keyword evidence="3" id="KW-1185">Reference proteome</keyword>
<accession>A0A516KBL2</accession>
<dbReference type="RefSeq" id="WP_143891534.1">
    <property type="nucleotide sequence ID" value="NZ_CP041666.1"/>
</dbReference>
<evidence type="ECO:0000313" key="3">
    <source>
        <dbReference type="Proteomes" id="UP000315215"/>
    </source>
</evidence>
<feature type="signal peptide" evidence="1">
    <location>
        <begin position="1"/>
        <end position="19"/>
    </location>
</feature>
<evidence type="ECO:0000256" key="1">
    <source>
        <dbReference type="SAM" id="SignalP"/>
    </source>
</evidence>
<sequence>MKRLLFISFLFFTCFALTACNDSDKKQVESKNDSGKTNWVKSVNLTDREMAILATTTSYANVFDFKVDDSYSQASVWVEKFVSGKEVKTNIGPLTTDIERKGSIIFTTSEPPLESNEIIFEIGIHSEGSTSSSHNTDMISKVKLENKSSMIHSVSSISLADEELVLATICLTDDQGMTSIPQEFYEDMESHLDVLKEYDIVYVLKAKFKE</sequence>
<keyword evidence="1" id="KW-0732">Signal</keyword>
<dbReference type="AlphaFoldDB" id="A0A516KBL2"/>
<evidence type="ECO:0008006" key="4">
    <source>
        <dbReference type="Google" id="ProtNLM"/>
    </source>
</evidence>
<proteinExistence type="predicted"/>
<dbReference type="EMBL" id="CP041666">
    <property type="protein sequence ID" value="QDP38781.1"/>
    <property type="molecule type" value="Genomic_DNA"/>
</dbReference>
<organism evidence="2 3">
    <name type="scientific">Radiobacillus deserti</name>
    <dbReference type="NCBI Taxonomy" id="2594883"/>
    <lineage>
        <taxon>Bacteria</taxon>
        <taxon>Bacillati</taxon>
        <taxon>Bacillota</taxon>
        <taxon>Bacilli</taxon>
        <taxon>Bacillales</taxon>
        <taxon>Bacillaceae</taxon>
        <taxon>Radiobacillus</taxon>
    </lineage>
</organism>
<evidence type="ECO:0000313" key="2">
    <source>
        <dbReference type="EMBL" id="QDP38781.1"/>
    </source>
</evidence>